<protein>
    <submittedName>
        <fullName evidence="1">Uncharacterized protein</fullName>
    </submittedName>
</protein>
<organism evidence="1 2">
    <name type="scientific">Cylicocyclus nassatus</name>
    <name type="common">Nematode worm</name>
    <dbReference type="NCBI Taxonomy" id="53992"/>
    <lineage>
        <taxon>Eukaryota</taxon>
        <taxon>Metazoa</taxon>
        <taxon>Ecdysozoa</taxon>
        <taxon>Nematoda</taxon>
        <taxon>Chromadorea</taxon>
        <taxon>Rhabditida</taxon>
        <taxon>Rhabditina</taxon>
        <taxon>Rhabditomorpha</taxon>
        <taxon>Strongyloidea</taxon>
        <taxon>Strongylidae</taxon>
        <taxon>Cylicocyclus</taxon>
    </lineage>
</organism>
<evidence type="ECO:0000313" key="1">
    <source>
        <dbReference type="EMBL" id="CAJ0604829.1"/>
    </source>
</evidence>
<reference evidence="1" key="1">
    <citation type="submission" date="2023-07" db="EMBL/GenBank/DDBJ databases">
        <authorList>
            <consortium name="CYATHOMIX"/>
        </authorList>
    </citation>
    <scope>NUCLEOTIDE SEQUENCE</scope>
    <source>
        <strain evidence="1">N/A</strain>
    </source>
</reference>
<dbReference type="EMBL" id="CATQJL010000316">
    <property type="protein sequence ID" value="CAJ0604829.1"/>
    <property type="molecule type" value="Genomic_DNA"/>
</dbReference>
<sequence length="76" mass="9015">MCAVLCHWPLMQENMHRTVTECGADLSRPSLSFFRVMRHCGFLRQCFYKREGNVRVLMYVHLEGNHLDNEDVLKMI</sequence>
<evidence type="ECO:0000313" key="2">
    <source>
        <dbReference type="Proteomes" id="UP001176961"/>
    </source>
</evidence>
<name>A0AA36H719_CYLNA</name>
<gene>
    <name evidence="1" type="ORF">CYNAS_LOCUS16812</name>
</gene>
<proteinExistence type="predicted"/>
<comment type="caution">
    <text evidence="1">The sequence shown here is derived from an EMBL/GenBank/DDBJ whole genome shotgun (WGS) entry which is preliminary data.</text>
</comment>
<dbReference type="Proteomes" id="UP001176961">
    <property type="component" value="Unassembled WGS sequence"/>
</dbReference>
<keyword evidence="2" id="KW-1185">Reference proteome</keyword>
<dbReference type="AlphaFoldDB" id="A0AA36H719"/>
<accession>A0AA36H719</accession>